<dbReference type="GO" id="GO:0005743">
    <property type="term" value="C:mitochondrial inner membrane"/>
    <property type="evidence" value="ECO:0007669"/>
    <property type="project" value="TreeGrafter"/>
</dbReference>
<evidence type="ECO:0000256" key="3">
    <source>
        <dbReference type="ARBA" id="ARBA00022801"/>
    </source>
</evidence>
<evidence type="ECO:0000256" key="2">
    <source>
        <dbReference type="ARBA" id="ARBA00022723"/>
    </source>
</evidence>
<evidence type="ECO:0000256" key="1">
    <source>
        <dbReference type="ARBA" id="ARBA00022670"/>
    </source>
</evidence>
<dbReference type="InterPro" id="IPR051156">
    <property type="entry name" value="Mito/Outer_Membr_Metalloprot"/>
</dbReference>
<dbReference type="OrthoDB" id="7464992at2759"/>
<dbReference type="EMBL" id="KV749922">
    <property type="protein sequence ID" value="OCL07150.1"/>
    <property type="molecule type" value="Genomic_DNA"/>
</dbReference>
<keyword evidence="3 6" id="KW-0378">Hydrolase</keyword>
<evidence type="ECO:0000256" key="4">
    <source>
        <dbReference type="ARBA" id="ARBA00022833"/>
    </source>
</evidence>
<evidence type="ECO:0000256" key="6">
    <source>
        <dbReference type="RuleBase" id="RU003983"/>
    </source>
</evidence>
<dbReference type="GO" id="GO:0046872">
    <property type="term" value="F:metal ion binding"/>
    <property type="evidence" value="ECO:0007669"/>
    <property type="project" value="UniProtKB-KW"/>
</dbReference>
<evidence type="ECO:0000313" key="8">
    <source>
        <dbReference type="EMBL" id="OCL07150.1"/>
    </source>
</evidence>
<name>A0A8E2EYA0_9PEZI</name>
<dbReference type="PANTHER" id="PTHR22726">
    <property type="entry name" value="METALLOENDOPEPTIDASE OMA1"/>
    <property type="match status" value="1"/>
</dbReference>
<keyword evidence="5 6" id="KW-0482">Metalloprotease</keyword>
<evidence type="ECO:0000256" key="5">
    <source>
        <dbReference type="ARBA" id="ARBA00023049"/>
    </source>
</evidence>
<keyword evidence="1 6" id="KW-0645">Protease</keyword>
<dbReference type="Proteomes" id="UP000250140">
    <property type="component" value="Unassembled WGS sequence"/>
</dbReference>
<comment type="cofactor">
    <cofactor evidence="6">
        <name>Zn(2+)</name>
        <dbReference type="ChEBI" id="CHEBI:29105"/>
    </cofactor>
    <text evidence="6">Binds 1 zinc ion per subunit.</text>
</comment>
<accession>A0A8E2EYA0</accession>
<dbReference type="PANTHER" id="PTHR22726:SF1">
    <property type="entry name" value="METALLOENDOPEPTIDASE OMA1, MITOCHONDRIAL"/>
    <property type="match status" value="1"/>
</dbReference>
<keyword evidence="4 6" id="KW-0862">Zinc</keyword>
<sequence>MLPTRVLYNSVTRRNYYRERPRYQRFQQKSSFINKWAGRPTFFYEVTGVGCLVGGFCVYNLEVVPVSGRRRFNVVSPELEEGIAQEQYQGNAFVLPGGKVFVFSGILPVCAGEDGLAAALGHEIAHDLAHHAAERMSNSLLKQEAEADYIDLTAVGIWQRMESERAEPPQFLSTHPSHHNRQQKIREWASLVPGNREISTEPPNSGMVDRASGQTRWCRWCRWCR</sequence>
<dbReference type="GO" id="GO:0004222">
    <property type="term" value="F:metalloendopeptidase activity"/>
    <property type="evidence" value="ECO:0007669"/>
    <property type="project" value="InterPro"/>
</dbReference>
<reference evidence="8 9" key="1">
    <citation type="journal article" date="2016" name="Nat. Commun.">
        <title>Ectomycorrhizal ecology is imprinted in the genome of the dominant symbiotic fungus Cenococcum geophilum.</title>
        <authorList>
            <consortium name="DOE Joint Genome Institute"/>
            <person name="Peter M."/>
            <person name="Kohler A."/>
            <person name="Ohm R.A."/>
            <person name="Kuo A."/>
            <person name="Krutzmann J."/>
            <person name="Morin E."/>
            <person name="Arend M."/>
            <person name="Barry K.W."/>
            <person name="Binder M."/>
            <person name="Choi C."/>
            <person name="Clum A."/>
            <person name="Copeland A."/>
            <person name="Grisel N."/>
            <person name="Haridas S."/>
            <person name="Kipfer T."/>
            <person name="LaButti K."/>
            <person name="Lindquist E."/>
            <person name="Lipzen A."/>
            <person name="Maire R."/>
            <person name="Meier B."/>
            <person name="Mihaltcheva S."/>
            <person name="Molinier V."/>
            <person name="Murat C."/>
            <person name="Poggeler S."/>
            <person name="Quandt C.A."/>
            <person name="Sperisen C."/>
            <person name="Tritt A."/>
            <person name="Tisserant E."/>
            <person name="Crous P.W."/>
            <person name="Henrissat B."/>
            <person name="Nehls U."/>
            <person name="Egli S."/>
            <person name="Spatafora J.W."/>
            <person name="Grigoriev I.V."/>
            <person name="Martin F.M."/>
        </authorList>
    </citation>
    <scope>NUCLEOTIDE SEQUENCE [LARGE SCALE GENOMIC DNA]</scope>
    <source>
        <strain evidence="8 9">CBS 207.34</strain>
    </source>
</reference>
<keyword evidence="9" id="KW-1185">Reference proteome</keyword>
<protein>
    <recommendedName>
        <fullName evidence="7">Peptidase M48 domain-containing protein</fullName>
    </recommendedName>
</protein>
<dbReference type="InterPro" id="IPR001915">
    <property type="entry name" value="Peptidase_M48"/>
</dbReference>
<dbReference type="AlphaFoldDB" id="A0A8E2EYA0"/>
<dbReference type="GO" id="GO:0034982">
    <property type="term" value="P:mitochondrial protein processing"/>
    <property type="evidence" value="ECO:0007669"/>
    <property type="project" value="TreeGrafter"/>
</dbReference>
<proteinExistence type="inferred from homology"/>
<keyword evidence="2" id="KW-0479">Metal-binding</keyword>
<dbReference type="CDD" id="cd07331">
    <property type="entry name" value="M48C_Oma1_like"/>
    <property type="match status" value="1"/>
</dbReference>
<dbReference type="Pfam" id="PF01435">
    <property type="entry name" value="Peptidase_M48"/>
    <property type="match status" value="1"/>
</dbReference>
<evidence type="ECO:0000259" key="7">
    <source>
        <dbReference type="Pfam" id="PF01435"/>
    </source>
</evidence>
<organism evidence="8 9">
    <name type="scientific">Glonium stellatum</name>
    <dbReference type="NCBI Taxonomy" id="574774"/>
    <lineage>
        <taxon>Eukaryota</taxon>
        <taxon>Fungi</taxon>
        <taxon>Dikarya</taxon>
        <taxon>Ascomycota</taxon>
        <taxon>Pezizomycotina</taxon>
        <taxon>Dothideomycetes</taxon>
        <taxon>Pleosporomycetidae</taxon>
        <taxon>Gloniales</taxon>
        <taxon>Gloniaceae</taxon>
        <taxon>Glonium</taxon>
    </lineage>
</organism>
<comment type="similarity">
    <text evidence="6">Belongs to the peptidase M48 family.</text>
</comment>
<dbReference type="GO" id="GO:0006515">
    <property type="term" value="P:protein quality control for misfolded or incompletely synthesized proteins"/>
    <property type="evidence" value="ECO:0007669"/>
    <property type="project" value="TreeGrafter"/>
</dbReference>
<feature type="domain" description="Peptidase M48" evidence="7">
    <location>
        <begin position="85"/>
        <end position="141"/>
    </location>
</feature>
<evidence type="ECO:0000313" key="9">
    <source>
        <dbReference type="Proteomes" id="UP000250140"/>
    </source>
</evidence>
<gene>
    <name evidence="8" type="ORF">AOQ84DRAFT_398627</name>
</gene>